<dbReference type="Proteomes" id="UP000308953">
    <property type="component" value="Unassembled WGS sequence"/>
</dbReference>
<proteinExistence type="predicted"/>
<keyword evidence="2" id="KW-0472">Membrane</keyword>
<feature type="region of interest" description="Disordered" evidence="1">
    <location>
        <begin position="589"/>
        <end position="621"/>
    </location>
</feature>
<evidence type="ECO:0000313" key="4">
    <source>
        <dbReference type="Proteomes" id="UP000308953"/>
    </source>
</evidence>
<evidence type="ECO:0000256" key="1">
    <source>
        <dbReference type="SAM" id="MobiDB-lite"/>
    </source>
</evidence>
<feature type="compositionally biased region" description="Polar residues" evidence="1">
    <location>
        <begin position="7"/>
        <end position="24"/>
    </location>
</feature>
<feature type="region of interest" description="Disordered" evidence="1">
    <location>
        <begin position="142"/>
        <end position="382"/>
    </location>
</feature>
<evidence type="ECO:0000313" key="3">
    <source>
        <dbReference type="EMBL" id="THX24883.1"/>
    </source>
</evidence>
<feature type="region of interest" description="Disordered" evidence="1">
    <location>
        <begin position="1"/>
        <end position="24"/>
    </location>
</feature>
<comment type="caution">
    <text evidence="3">The sequence shown here is derived from an EMBL/GenBank/DDBJ whole genome shotgun (WGS) entry which is preliminary data.</text>
</comment>
<dbReference type="AlphaFoldDB" id="A0A4S9DVA8"/>
<evidence type="ECO:0000256" key="2">
    <source>
        <dbReference type="SAM" id="Phobius"/>
    </source>
</evidence>
<name>A0A4S9DVA8_AURPU</name>
<gene>
    <name evidence="3" type="ORF">D6D10_10041</name>
</gene>
<keyword evidence="2" id="KW-0812">Transmembrane</keyword>
<feature type="compositionally biased region" description="Basic and acidic residues" evidence="1">
    <location>
        <begin position="361"/>
        <end position="382"/>
    </location>
</feature>
<dbReference type="EMBL" id="QZAV01000501">
    <property type="protein sequence ID" value="THX24883.1"/>
    <property type="molecule type" value="Genomic_DNA"/>
</dbReference>
<reference evidence="3 4" key="1">
    <citation type="submission" date="2018-10" db="EMBL/GenBank/DDBJ databases">
        <title>Fifty Aureobasidium pullulans genomes reveal a recombining polyextremotolerant generalist.</title>
        <authorList>
            <person name="Gostincar C."/>
            <person name="Turk M."/>
            <person name="Zajc J."/>
            <person name="Gunde-Cimerman N."/>
        </authorList>
    </citation>
    <scope>NUCLEOTIDE SEQUENCE [LARGE SCALE GENOMIC DNA]</scope>
    <source>
        <strain evidence="3 4">EXF-9785</strain>
    </source>
</reference>
<feature type="compositionally biased region" description="Basic and acidic residues" evidence="1">
    <location>
        <begin position="287"/>
        <end position="334"/>
    </location>
</feature>
<feature type="transmembrane region" description="Helical" evidence="2">
    <location>
        <begin position="546"/>
        <end position="571"/>
    </location>
</feature>
<feature type="compositionally biased region" description="Basic and acidic residues" evidence="1">
    <location>
        <begin position="189"/>
        <end position="243"/>
    </location>
</feature>
<keyword evidence="2" id="KW-1133">Transmembrane helix</keyword>
<feature type="compositionally biased region" description="Basic and acidic residues" evidence="1">
    <location>
        <begin position="259"/>
        <end position="272"/>
    </location>
</feature>
<accession>A0A4S9DVA8</accession>
<sequence>MQERNTIKTIQNSLRSQDPLSPSQMQTINMSSYFDVLSWTRARKNREALEKTNPQNPVLNDDDEQFLERITSQEAAVPPLPTIEPTVIDDEGNETEATATQKEAAEMILPSSPGESKEKRTWASYIPKVPNVAVPSVPAMPSLASLRGSKAGTKADEKEAVKLEDSDAKVEGSTELKASNEDSTPAATQDDKSDLTDKADETVEAAKDTAEETAEVVKETAEETAESAKKTAEQTADAVKETAEETADAVNRTVQETTEEAKEELAKDDTKDSTTTSTPVINQEVEEPAKDDMNSKTDPELKEKASKDVSESKEQPEEGDGTNKETTGETEVGKTGEPAQRTWASYIPAMPAIPSIGRNSKGKEAEELAKEQTPEAKEQNEREVSVLLDRLNLSAINNRVFSFSDQSQKIYGEFTLILKDIVNGAPTAWEDLEGFIKENEKHLEGMFKNMPPFVQTLVKSLPAKFASSMGPEVMAMAGDKPGNDLKQRMDAASKASSSASAGVQNLNLDVKKKQKRKVPGLKDLASQKGTVTSMLTNIVNFLKVRFPAFVTGTNVVMSLAVFILLFVFWYCHKRGKEVRMLRDAESTKASANISEVSDSDSSEDEKEADTTTTPESDTEEEKIAAAKAYAAGMQKSSVGGPDNAAALRAKKILKQDKSAEKA</sequence>
<feature type="compositionally biased region" description="Basic and acidic residues" evidence="1">
    <location>
        <begin position="153"/>
        <end position="180"/>
    </location>
</feature>
<dbReference type="Gene3D" id="1.20.120.20">
    <property type="entry name" value="Apolipoprotein"/>
    <property type="match status" value="1"/>
</dbReference>
<feature type="compositionally biased region" description="Acidic residues" evidence="1">
    <location>
        <begin position="597"/>
        <end position="607"/>
    </location>
</feature>
<organism evidence="3 4">
    <name type="scientific">Aureobasidium pullulans</name>
    <name type="common">Black yeast</name>
    <name type="synonym">Pullularia pullulans</name>
    <dbReference type="NCBI Taxonomy" id="5580"/>
    <lineage>
        <taxon>Eukaryota</taxon>
        <taxon>Fungi</taxon>
        <taxon>Dikarya</taxon>
        <taxon>Ascomycota</taxon>
        <taxon>Pezizomycotina</taxon>
        <taxon>Dothideomycetes</taxon>
        <taxon>Dothideomycetidae</taxon>
        <taxon>Dothideales</taxon>
        <taxon>Saccotheciaceae</taxon>
        <taxon>Aureobasidium</taxon>
    </lineage>
</organism>
<protein>
    <submittedName>
        <fullName evidence="3">Uncharacterized protein</fullName>
    </submittedName>
</protein>